<dbReference type="CDD" id="cd04657">
    <property type="entry name" value="Piwi_ago-like"/>
    <property type="match status" value="1"/>
</dbReference>
<dbReference type="InterPro" id="IPR032472">
    <property type="entry name" value="ArgoL2"/>
</dbReference>
<dbReference type="Pfam" id="PF02170">
    <property type="entry name" value="PAZ"/>
    <property type="match status" value="1"/>
</dbReference>
<dbReference type="Proteomes" id="UP000267096">
    <property type="component" value="Unassembled WGS sequence"/>
</dbReference>
<proteinExistence type="predicted"/>
<dbReference type="OrthoDB" id="5971213at2759"/>
<dbReference type="InterPro" id="IPR003165">
    <property type="entry name" value="Piwi"/>
</dbReference>
<dbReference type="SUPFAM" id="SSF53098">
    <property type="entry name" value="Ribonuclease H-like"/>
    <property type="match status" value="1"/>
</dbReference>
<dbReference type="SUPFAM" id="SSF101690">
    <property type="entry name" value="PAZ domain"/>
    <property type="match status" value="1"/>
</dbReference>
<dbReference type="InterPro" id="IPR032473">
    <property type="entry name" value="Argonaute_Mid_dom"/>
</dbReference>
<feature type="domain" description="PAZ" evidence="1">
    <location>
        <begin position="111"/>
        <end position="222"/>
    </location>
</feature>
<dbReference type="PANTHER" id="PTHR22891">
    <property type="entry name" value="EUKARYOTIC TRANSLATION INITIATION FACTOR 2C"/>
    <property type="match status" value="1"/>
</dbReference>
<evidence type="ECO:0000259" key="2">
    <source>
        <dbReference type="PROSITE" id="PS50822"/>
    </source>
</evidence>
<dbReference type="InterPro" id="IPR012337">
    <property type="entry name" value="RNaseH-like_sf"/>
</dbReference>
<dbReference type="Gene3D" id="3.40.50.2300">
    <property type="match status" value="1"/>
</dbReference>
<dbReference type="SMART" id="SM00950">
    <property type="entry name" value="Piwi"/>
    <property type="match status" value="1"/>
</dbReference>
<dbReference type="Pfam" id="PF16488">
    <property type="entry name" value="ArgoL2"/>
    <property type="match status" value="1"/>
</dbReference>
<evidence type="ECO:0000313" key="4">
    <source>
        <dbReference type="Proteomes" id="UP000267096"/>
    </source>
</evidence>
<keyword evidence="4" id="KW-1185">Reference proteome</keyword>
<dbReference type="Pfam" id="PF16487">
    <property type="entry name" value="ArgoMid"/>
    <property type="match status" value="1"/>
</dbReference>
<evidence type="ECO:0000313" key="5">
    <source>
        <dbReference type="WBParaSite" id="ASIM_0000054401-mRNA-1"/>
    </source>
</evidence>
<dbReference type="Gene3D" id="2.170.260.10">
    <property type="entry name" value="paz domain"/>
    <property type="match status" value="1"/>
</dbReference>
<dbReference type="InterPro" id="IPR045246">
    <property type="entry name" value="Piwi_ago-like"/>
</dbReference>
<dbReference type="InterPro" id="IPR036397">
    <property type="entry name" value="RNaseH_sf"/>
</dbReference>
<evidence type="ECO:0000259" key="1">
    <source>
        <dbReference type="PROSITE" id="PS50821"/>
    </source>
</evidence>
<dbReference type="CDD" id="cd02846">
    <property type="entry name" value="PAZ_argonaute_like"/>
    <property type="match status" value="1"/>
</dbReference>
<dbReference type="SMR" id="A0A0M3IZ63"/>
<dbReference type="Gene3D" id="3.30.420.10">
    <property type="entry name" value="Ribonuclease H-like superfamily/Ribonuclease H"/>
    <property type="match status" value="1"/>
</dbReference>
<name>A0A0M3IZ63_ANISI</name>
<protein>
    <submittedName>
        <fullName evidence="5">Argonaute-1 (inferred by orthology to a D. melanogaster protein)</fullName>
    </submittedName>
</protein>
<reference evidence="5" key="1">
    <citation type="submission" date="2017-02" db="UniProtKB">
        <authorList>
            <consortium name="WormBaseParasite"/>
        </authorList>
    </citation>
    <scope>IDENTIFICATION</scope>
</reference>
<dbReference type="InterPro" id="IPR036085">
    <property type="entry name" value="PAZ_dom_sf"/>
</dbReference>
<evidence type="ECO:0000313" key="3">
    <source>
        <dbReference type="EMBL" id="VDK17718.1"/>
    </source>
</evidence>
<dbReference type="Pfam" id="PF02171">
    <property type="entry name" value="Piwi"/>
    <property type="match status" value="1"/>
</dbReference>
<dbReference type="GO" id="GO:0003723">
    <property type="term" value="F:RNA binding"/>
    <property type="evidence" value="ECO:0007669"/>
    <property type="project" value="InterPro"/>
</dbReference>
<accession>A0A0M3IZ63</accession>
<dbReference type="PROSITE" id="PS50822">
    <property type="entry name" value="PIWI"/>
    <property type="match status" value="1"/>
</dbReference>
<dbReference type="EMBL" id="UYRR01000277">
    <property type="protein sequence ID" value="VDK17718.1"/>
    <property type="molecule type" value="Genomic_DNA"/>
</dbReference>
<dbReference type="InterPro" id="IPR003100">
    <property type="entry name" value="PAZ_dom"/>
</dbReference>
<organism evidence="5">
    <name type="scientific">Anisakis simplex</name>
    <name type="common">Herring worm</name>
    <dbReference type="NCBI Taxonomy" id="6269"/>
    <lineage>
        <taxon>Eukaryota</taxon>
        <taxon>Metazoa</taxon>
        <taxon>Ecdysozoa</taxon>
        <taxon>Nematoda</taxon>
        <taxon>Chromadorea</taxon>
        <taxon>Rhabditida</taxon>
        <taxon>Spirurina</taxon>
        <taxon>Ascaridomorpha</taxon>
        <taxon>Ascaridoidea</taxon>
        <taxon>Anisakidae</taxon>
        <taxon>Anisakis</taxon>
        <taxon>Anisakis simplex complex</taxon>
    </lineage>
</organism>
<gene>
    <name evidence="3" type="ORF">ASIM_LOCUS446</name>
</gene>
<sequence>MILVKISVTHTVFYKPNISMVEFMCDILNERSGHNSNYRGSNSRDDRNYSLYHQNHPHPHHHNGCCSFRSEFFRESSQTRIINPSSVLVAVAITQLNLLIGTDLETPFDGVCNQFQPDKLYKSFSLSSHETKVFGEAVKGIKVRTCHRAGVVRVYRVNSLQLPADQLWFQGKDEEGNERRMTVAGYFTERYGELKYPKLPCLHVGPVTRNIYFPLEVCMLDTPQKYSKKLTEKQTSAIIRAAAVDATAREHRIAALCEQAAFQKDSFLKEFGLQISPKMCETTARVLNPPRILFGEKNHYSDPVVVPKDGAWSLDNQRLYVPAICRSYSLIAMINPLEQRTLEAFCHALHHKATQMGMGFPPWPDLLKYARTKEDIASLFAEVATEYRQTGTTCDLIVVVLPSKNSDVYSECLIINIKNNLTIYHLSKPKSNEILVTVKECSDMVHGIMSQCVLMKNVSRISTATCANIVLKINMKLGGINSRVLADSITQKYLIDVPTLVVGIDVTHPTQHEERQNIPSVAAIVANLDLYPQLYGANVKIQRKCRESVVYLLDAVRERLVSFYKETHLKPSRIIVYRDGVSEGQFAEVLREEMQGIRTACLMLSSDYRPPITYIVVQKRHHARMFCKYTRDSVGRAKNIPPGTIVDTGIVSPEGFDFYLCSHFGIQGTSRPTRYHVLWDDSKFTSDELQAVTFSMCHMYGRCARSVSIPAPVYYADLVATRARCHLKRKMGVHETDGTSDAASMISSSLASLISAGRIADVRGICDNNRDNNNNNNNVSDQKYIPKKYIFQDGPTHSTASSNNDAVLQEFVSVTDSFKGRMYFI</sequence>
<feature type="domain" description="Piwi" evidence="2">
    <location>
        <begin position="396"/>
        <end position="728"/>
    </location>
</feature>
<dbReference type="PROSITE" id="PS50821">
    <property type="entry name" value="PAZ"/>
    <property type="match status" value="1"/>
</dbReference>
<dbReference type="WBParaSite" id="ASIM_0000054401-mRNA-1">
    <property type="protein sequence ID" value="ASIM_0000054401-mRNA-1"/>
    <property type="gene ID" value="ASIM_0000054401"/>
</dbReference>
<dbReference type="AlphaFoldDB" id="A0A0M3IZ63"/>
<reference evidence="3 4" key="2">
    <citation type="submission" date="2018-11" db="EMBL/GenBank/DDBJ databases">
        <authorList>
            <consortium name="Pathogen Informatics"/>
        </authorList>
    </citation>
    <scope>NUCLEOTIDE SEQUENCE [LARGE SCALE GENOMIC DNA]</scope>
</reference>